<reference evidence="1 3" key="1">
    <citation type="submission" date="2015-10" db="EMBL/GenBank/DDBJ databases">
        <title>Tn-seq of a polymicrobial infection.</title>
        <authorList>
            <person name="Stacy A."/>
            <person name="Rumbaugh K.P."/>
            <person name="Whiteley M."/>
        </authorList>
    </citation>
    <scope>NUCLEOTIDE SEQUENCE [LARGE SCALE GENOMIC DNA]</scope>
    <source>
        <strain evidence="1 3">624</strain>
    </source>
</reference>
<evidence type="ECO:0000313" key="1">
    <source>
        <dbReference type="EMBL" id="AMQ93074.1"/>
    </source>
</evidence>
<dbReference type="Proteomes" id="UP000072236">
    <property type="component" value="Chromosome"/>
</dbReference>
<protein>
    <submittedName>
        <fullName evidence="1">Uncharacterized protein</fullName>
    </submittedName>
</protein>
<dbReference type="RefSeq" id="WP_005593793.1">
    <property type="nucleotide sequence ID" value="NZ_JABJYH010000007.1"/>
</dbReference>
<dbReference type="EMBL" id="PCGW01000006">
    <property type="protein sequence ID" value="PHO20877.1"/>
    <property type="molecule type" value="Genomic_DNA"/>
</dbReference>
<dbReference type="Proteomes" id="UP000226080">
    <property type="component" value="Unassembled WGS sequence"/>
</dbReference>
<evidence type="ECO:0000313" key="3">
    <source>
        <dbReference type="Proteomes" id="UP000072236"/>
    </source>
</evidence>
<dbReference type="AlphaFoldDB" id="A0AAC8XWJ4"/>
<dbReference type="EMBL" id="CP012959">
    <property type="protein sequence ID" value="AMQ93074.1"/>
    <property type="molecule type" value="Genomic_DNA"/>
</dbReference>
<proteinExistence type="predicted"/>
<dbReference type="KEGG" id="aact:ACT75_00260"/>
<keyword evidence="4" id="KW-1185">Reference proteome</keyword>
<dbReference type="GeneID" id="29932800"/>
<evidence type="ECO:0000313" key="2">
    <source>
        <dbReference type="EMBL" id="PHO20877.1"/>
    </source>
</evidence>
<accession>A0AAC8XWJ4</accession>
<reference evidence="2 4" key="2">
    <citation type="submission" date="2017-10" db="EMBL/GenBank/DDBJ databases">
        <title>Draft genome sequences of Aggregatibacter actinomycetemcomitans strains 310a and 310b.</title>
        <authorList>
            <person name="May A.C."/>
            <person name="Ohta H."/>
            <person name="Maeda H."/>
            <person name="Kokeguchi S."/>
            <person name="Cugini C."/>
        </authorList>
    </citation>
    <scope>NUCLEOTIDE SEQUENCE [LARGE SCALE GENOMIC DNA]</scope>
    <source>
        <strain evidence="2 4">310b</strain>
    </source>
</reference>
<organism evidence="1 3">
    <name type="scientific">Aggregatibacter actinomycetemcomitans</name>
    <name type="common">Actinobacillus actinomycetemcomitans</name>
    <name type="synonym">Haemophilus actinomycetemcomitans</name>
    <dbReference type="NCBI Taxonomy" id="714"/>
    <lineage>
        <taxon>Bacteria</taxon>
        <taxon>Pseudomonadati</taxon>
        <taxon>Pseudomonadota</taxon>
        <taxon>Gammaproteobacteria</taxon>
        <taxon>Pasteurellales</taxon>
        <taxon>Pasteurellaceae</taxon>
        <taxon>Aggregatibacter</taxon>
    </lineage>
</organism>
<gene>
    <name evidence="1" type="ORF">ACT75_00260</name>
    <name evidence="2" type="ORF">CQR80_04150</name>
</gene>
<name>A0AAC8XWJ4_AGGAC</name>
<evidence type="ECO:0000313" key="4">
    <source>
        <dbReference type="Proteomes" id="UP000226080"/>
    </source>
</evidence>
<sequence>MYKSAVNFFALGLTIQVIKNLPLVGWKLVQLLVCRSNNRFFLFAIPSILKKKGGIERLGSPVTLVFGV</sequence>